<evidence type="ECO:0000256" key="5">
    <source>
        <dbReference type="ARBA" id="ARBA00022833"/>
    </source>
</evidence>
<evidence type="ECO:0000259" key="6">
    <source>
        <dbReference type="SMART" id="SM00849"/>
    </source>
</evidence>
<dbReference type="Proteomes" id="UP000236291">
    <property type="component" value="Unassembled WGS sequence"/>
</dbReference>
<dbReference type="SMART" id="SM00849">
    <property type="entry name" value="Lactamase_B"/>
    <property type="match status" value="1"/>
</dbReference>
<sequence>MIMRFLPGLVFLSKEEVGFVRCRCQMPDKFALEKVPCLRDNYAYLLYDVDTGTVGVVDPSEAAPVIDALTKKNLNLTYILNTHHHNDHTNGNAELKERYGAKVIGSDVDKERIPGIDIYLSDGDKWMFAGHEVHIMATPGVTRGQIHSQFALVLLNR</sequence>
<evidence type="ECO:0000256" key="1">
    <source>
        <dbReference type="ARBA" id="ARBA00001947"/>
    </source>
</evidence>
<dbReference type="InterPro" id="IPR036866">
    <property type="entry name" value="RibonucZ/Hydroxyglut_hydro"/>
</dbReference>
<comment type="cofactor">
    <cofactor evidence="1">
        <name>Zn(2+)</name>
        <dbReference type="ChEBI" id="CHEBI:29105"/>
    </cofactor>
</comment>
<dbReference type="GO" id="GO:0046872">
    <property type="term" value="F:metal ion binding"/>
    <property type="evidence" value="ECO:0007669"/>
    <property type="project" value="UniProtKB-KW"/>
</dbReference>
<keyword evidence="4 7" id="KW-0378">Hydrolase</keyword>
<evidence type="ECO:0000313" key="8">
    <source>
        <dbReference type="Proteomes" id="UP000236291"/>
    </source>
</evidence>
<dbReference type="InterPro" id="IPR035680">
    <property type="entry name" value="Clx_II_MBL"/>
</dbReference>
<gene>
    <name evidence="7" type="ORF">L195_g021226</name>
</gene>
<accession>A0A2K3N4N3</accession>
<comment type="caution">
    <text evidence="7">The sequence shown here is derived from an EMBL/GenBank/DDBJ whole genome shotgun (WGS) entry which is preliminary data.</text>
</comment>
<dbReference type="AlphaFoldDB" id="A0A2K3N4N3"/>
<dbReference type="PANTHER" id="PTHR11935:SF146">
    <property type="entry name" value="HYDROXYACYLGLUTATHIONE HYDROLASE"/>
    <property type="match status" value="1"/>
</dbReference>
<keyword evidence="3" id="KW-0479">Metal-binding</keyword>
<comment type="similarity">
    <text evidence="2">Belongs to the metallo-beta-lactamase superfamily. Glyoxalase II family.</text>
</comment>
<dbReference type="SUPFAM" id="SSF56281">
    <property type="entry name" value="Metallo-hydrolase/oxidoreductase"/>
    <property type="match status" value="1"/>
</dbReference>
<feature type="domain" description="Metallo-beta-lactamase" evidence="6">
    <location>
        <begin position="40"/>
        <end position="157"/>
    </location>
</feature>
<dbReference type="GO" id="GO:0004416">
    <property type="term" value="F:hydroxyacylglutathione hydrolase activity"/>
    <property type="evidence" value="ECO:0007669"/>
    <property type="project" value="TreeGrafter"/>
</dbReference>
<organism evidence="7 8">
    <name type="scientific">Trifolium pratense</name>
    <name type="common">Red clover</name>
    <dbReference type="NCBI Taxonomy" id="57577"/>
    <lineage>
        <taxon>Eukaryota</taxon>
        <taxon>Viridiplantae</taxon>
        <taxon>Streptophyta</taxon>
        <taxon>Embryophyta</taxon>
        <taxon>Tracheophyta</taxon>
        <taxon>Spermatophyta</taxon>
        <taxon>Magnoliopsida</taxon>
        <taxon>eudicotyledons</taxon>
        <taxon>Gunneridae</taxon>
        <taxon>Pentapetalae</taxon>
        <taxon>rosids</taxon>
        <taxon>fabids</taxon>
        <taxon>Fabales</taxon>
        <taxon>Fabaceae</taxon>
        <taxon>Papilionoideae</taxon>
        <taxon>50 kb inversion clade</taxon>
        <taxon>NPAAA clade</taxon>
        <taxon>Hologalegina</taxon>
        <taxon>IRL clade</taxon>
        <taxon>Trifolieae</taxon>
        <taxon>Trifolium</taxon>
    </lineage>
</organism>
<evidence type="ECO:0000313" key="7">
    <source>
        <dbReference type="EMBL" id="PNX97986.1"/>
    </source>
</evidence>
<reference evidence="7 8" key="2">
    <citation type="journal article" date="2017" name="Front. Plant Sci.">
        <title>Gene Classification and Mining of Molecular Markers Useful in Red Clover (Trifolium pratense) Breeding.</title>
        <authorList>
            <person name="Istvanek J."/>
            <person name="Dluhosova J."/>
            <person name="Dluhos P."/>
            <person name="Patkova L."/>
            <person name="Nedelnik J."/>
            <person name="Repkova J."/>
        </authorList>
    </citation>
    <scope>NUCLEOTIDE SEQUENCE [LARGE SCALE GENOMIC DNA]</scope>
    <source>
        <strain evidence="8">cv. Tatra</strain>
        <tissue evidence="7">Young leaves</tissue>
    </source>
</reference>
<protein>
    <submittedName>
        <fullName evidence="7">Hydroxyacylglutathione hydrolase</fullName>
    </submittedName>
</protein>
<keyword evidence="5" id="KW-0862">Zinc</keyword>
<dbReference type="CDD" id="cd07723">
    <property type="entry name" value="hydroxyacylglutathione_hydrolase_MBL-fold"/>
    <property type="match status" value="1"/>
</dbReference>
<proteinExistence type="inferred from homology"/>
<dbReference type="InterPro" id="IPR001279">
    <property type="entry name" value="Metallo-B-lactamas"/>
</dbReference>
<reference evidence="7 8" key="1">
    <citation type="journal article" date="2014" name="Am. J. Bot.">
        <title>Genome assembly and annotation for red clover (Trifolium pratense; Fabaceae).</title>
        <authorList>
            <person name="Istvanek J."/>
            <person name="Jaros M."/>
            <person name="Krenek A."/>
            <person name="Repkova J."/>
        </authorList>
    </citation>
    <scope>NUCLEOTIDE SEQUENCE [LARGE SCALE GENOMIC DNA]</scope>
    <source>
        <strain evidence="8">cv. Tatra</strain>
        <tissue evidence="7">Young leaves</tissue>
    </source>
</reference>
<dbReference type="PANTHER" id="PTHR11935">
    <property type="entry name" value="BETA LACTAMASE DOMAIN"/>
    <property type="match status" value="1"/>
</dbReference>
<name>A0A2K3N4N3_TRIPR</name>
<evidence type="ECO:0000256" key="3">
    <source>
        <dbReference type="ARBA" id="ARBA00022723"/>
    </source>
</evidence>
<dbReference type="ExpressionAtlas" id="A0A2K3N4N3">
    <property type="expression patterns" value="baseline"/>
</dbReference>
<dbReference type="Gene3D" id="3.60.15.10">
    <property type="entry name" value="Ribonuclease Z/Hydroxyacylglutathione hydrolase-like"/>
    <property type="match status" value="1"/>
</dbReference>
<dbReference type="STRING" id="57577.A0A2K3N4N3"/>
<dbReference type="EMBL" id="ASHM01016152">
    <property type="protein sequence ID" value="PNX97986.1"/>
    <property type="molecule type" value="Genomic_DNA"/>
</dbReference>
<evidence type="ECO:0000256" key="2">
    <source>
        <dbReference type="ARBA" id="ARBA00006759"/>
    </source>
</evidence>
<dbReference type="Pfam" id="PF00753">
    <property type="entry name" value="Lactamase_B"/>
    <property type="match status" value="1"/>
</dbReference>
<evidence type="ECO:0000256" key="4">
    <source>
        <dbReference type="ARBA" id="ARBA00022801"/>
    </source>
</evidence>